<name>A0A2A4FV84_9SPHN</name>
<gene>
    <name evidence="5" type="ORF">COO09_14015</name>
</gene>
<dbReference type="EMBL" id="NWUF01000013">
    <property type="protein sequence ID" value="PCE41630.1"/>
    <property type="molecule type" value="Genomic_DNA"/>
</dbReference>
<dbReference type="Gene3D" id="1.10.10.60">
    <property type="entry name" value="Homeodomain-like"/>
    <property type="match status" value="1"/>
</dbReference>
<keyword evidence="2" id="KW-0238">DNA-binding</keyword>
<evidence type="ECO:0000256" key="3">
    <source>
        <dbReference type="ARBA" id="ARBA00023163"/>
    </source>
</evidence>
<organism evidence="5 6">
    <name type="scientific">Rhizorhabdus dicambivorans</name>
    <dbReference type="NCBI Taxonomy" id="1850238"/>
    <lineage>
        <taxon>Bacteria</taxon>
        <taxon>Pseudomonadati</taxon>
        <taxon>Pseudomonadota</taxon>
        <taxon>Alphaproteobacteria</taxon>
        <taxon>Sphingomonadales</taxon>
        <taxon>Sphingomonadaceae</taxon>
        <taxon>Rhizorhabdus</taxon>
    </lineage>
</organism>
<dbReference type="OrthoDB" id="644174at2"/>
<dbReference type="GO" id="GO:0003700">
    <property type="term" value="F:DNA-binding transcription factor activity"/>
    <property type="evidence" value="ECO:0007669"/>
    <property type="project" value="InterPro"/>
</dbReference>
<dbReference type="PANTHER" id="PTHR47893">
    <property type="entry name" value="REGULATORY PROTEIN PCHR"/>
    <property type="match status" value="1"/>
</dbReference>
<dbReference type="InterPro" id="IPR018060">
    <property type="entry name" value="HTH_AraC"/>
</dbReference>
<proteinExistence type="predicted"/>
<dbReference type="PRINTS" id="PR00032">
    <property type="entry name" value="HTHARAC"/>
</dbReference>
<dbReference type="InterPro" id="IPR009057">
    <property type="entry name" value="Homeodomain-like_sf"/>
</dbReference>
<feature type="domain" description="HTH araC/xylS-type" evidence="4">
    <location>
        <begin position="154"/>
        <end position="252"/>
    </location>
</feature>
<dbReference type="PANTHER" id="PTHR47893:SF1">
    <property type="entry name" value="REGULATORY PROTEIN PCHR"/>
    <property type="match status" value="1"/>
</dbReference>
<dbReference type="InterPro" id="IPR018062">
    <property type="entry name" value="HTH_AraC-typ_CS"/>
</dbReference>
<keyword evidence="6" id="KW-1185">Reference proteome</keyword>
<dbReference type="InterPro" id="IPR053142">
    <property type="entry name" value="PchR_regulatory_protein"/>
</dbReference>
<dbReference type="PROSITE" id="PS01124">
    <property type="entry name" value="HTH_ARAC_FAMILY_2"/>
    <property type="match status" value="1"/>
</dbReference>
<accession>A0A2A4FV84</accession>
<dbReference type="Pfam" id="PF12833">
    <property type="entry name" value="HTH_18"/>
    <property type="match status" value="1"/>
</dbReference>
<dbReference type="RefSeq" id="WP_066964345.1">
    <property type="nucleotide sequence ID" value="NZ_CP023449.1"/>
</dbReference>
<dbReference type="SUPFAM" id="SSF46689">
    <property type="entry name" value="Homeodomain-like"/>
    <property type="match status" value="2"/>
</dbReference>
<sequence length="256" mass="27841">MKAGEREWIQVSHEMGALLGGGTVPQKAWPADPVALGFRYGGVGAPATVHWHAAPRPSDFEGEPLVLIVAADAVRRLFGTLPAGISSGFHITRELREIALAIRDCALPEAAREPYRLAKSIELLCDTLRLIGADALVPVLGDGLLSQEDSRRILAARAMIDERWAEKLTLDKLSRACGLNRAKLTRGFREMFDCSIADALAEKRLEGARSLLLSTDLPIASIGYRCGYLNNASFTRAFTRRFGTAPTQYRAGRLAA</sequence>
<evidence type="ECO:0000256" key="2">
    <source>
        <dbReference type="ARBA" id="ARBA00023125"/>
    </source>
</evidence>
<dbReference type="PROSITE" id="PS00041">
    <property type="entry name" value="HTH_ARAC_FAMILY_1"/>
    <property type="match status" value="1"/>
</dbReference>
<keyword evidence="1" id="KW-0805">Transcription regulation</keyword>
<evidence type="ECO:0000313" key="6">
    <source>
        <dbReference type="Proteomes" id="UP000218934"/>
    </source>
</evidence>
<dbReference type="GO" id="GO:0043565">
    <property type="term" value="F:sequence-specific DNA binding"/>
    <property type="evidence" value="ECO:0007669"/>
    <property type="project" value="InterPro"/>
</dbReference>
<evidence type="ECO:0000256" key="1">
    <source>
        <dbReference type="ARBA" id="ARBA00023015"/>
    </source>
</evidence>
<reference evidence="5 6" key="1">
    <citation type="submission" date="2017-09" db="EMBL/GenBank/DDBJ databases">
        <title>The Catabolism of 3,6-Dichlorosalicylic acid is Initiated by the Cytochrome P450 Monooxygenase DsmABC in Rhizorhabdus dicambivorans Ndbn-20.</title>
        <authorList>
            <person name="Na L."/>
        </authorList>
    </citation>
    <scope>NUCLEOTIDE SEQUENCE [LARGE SCALE GENOMIC DNA]</scope>
    <source>
        <strain evidence="5 6">Ndbn-20m</strain>
    </source>
</reference>
<dbReference type="KEGG" id="rdi:CMV14_09090"/>
<dbReference type="SMART" id="SM00342">
    <property type="entry name" value="HTH_ARAC"/>
    <property type="match status" value="1"/>
</dbReference>
<comment type="caution">
    <text evidence="5">The sequence shown here is derived from an EMBL/GenBank/DDBJ whole genome shotgun (WGS) entry which is preliminary data.</text>
</comment>
<protein>
    <submittedName>
        <fullName evidence="5">AraC family transcriptional regulator</fullName>
    </submittedName>
</protein>
<evidence type="ECO:0000313" key="5">
    <source>
        <dbReference type="EMBL" id="PCE41630.1"/>
    </source>
</evidence>
<keyword evidence="3" id="KW-0804">Transcription</keyword>
<dbReference type="InterPro" id="IPR020449">
    <property type="entry name" value="Tscrpt_reg_AraC-type_HTH"/>
</dbReference>
<dbReference type="Proteomes" id="UP000218934">
    <property type="component" value="Unassembled WGS sequence"/>
</dbReference>
<dbReference type="AlphaFoldDB" id="A0A2A4FV84"/>
<evidence type="ECO:0000259" key="4">
    <source>
        <dbReference type="PROSITE" id="PS01124"/>
    </source>
</evidence>